<keyword evidence="1" id="KW-0812">Transmembrane</keyword>
<protein>
    <submittedName>
        <fullName evidence="2">Uncharacterized protein</fullName>
    </submittedName>
</protein>
<keyword evidence="1" id="KW-0472">Membrane</keyword>
<name>A0A0F3GMF2_9BACT</name>
<organism evidence="2 3">
    <name type="scientific">Candidatus Magnetobacterium bavaricum</name>
    <dbReference type="NCBI Taxonomy" id="29290"/>
    <lineage>
        <taxon>Bacteria</taxon>
        <taxon>Pseudomonadati</taxon>
        <taxon>Nitrospirota</taxon>
        <taxon>Thermodesulfovibrionia</taxon>
        <taxon>Thermodesulfovibrionales</taxon>
        <taxon>Candidatus Magnetobacteriaceae</taxon>
        <taxon>Candidatus Magnetobacterium</taxon>
    </lineage>
</organism>
<evidence type="ECO:0000256" key="1">
    <source>
        <dbReference type="SAM" id="Phobius"/>
    </source>
</evidence>
<comment type="caution">
    <text evidence="2">The sequence shown here is derived from an EMBL/GenBank/DDBJ whole genome shotgun (WGS) entry which is preliminary data.</text>
</comment>
<dbReference type="EMBL" id="LACI01002532">
    <property type="protein sequence ID" value="KJU81848.1"/>
    <property type="molecule type" value="Genomic_DNA"/>
</dbReference>
<dbReference type="Proteomes" id="UP000033423">
    <property type="component" value="Unassembled WGS sequence"/>
</dbReference>
<feature type="transmembrane region" description="Helical" evidence="1">
    <location>
        <begin position="29"/>
        <end position="51"/>
    </location>
</feature>
<proteinExistence type="predicted"/>
<evidence type="ECO:0000313" key="3">
    <source>
        <dbReference type="Proteomes" id="UP000033423"/>
    </source>
</evidence>
<keyword evidence="1" id="KW-1133">Transmembrane helix</keyword>
<accession>A0A0F3GMF2</accession>
<gene>
    <name evidence="2" type="ORF">MBAV_005960</name>
</gene>
<keyword evidence="3" id="KW-1185">Reference proteome</keyword>
<evidence type="ECO:0000313" key="2">
    <source>
        <dbReference type="EMBL" id="KJU81848.1"/>
    </source>
</evidence>
<dbReference type="AlphaFoldDB" id="A0A0F3GMF2"/>
<sequence length="340" mass="37607">MAIVTIPAKLTRAIAILRVRMLPTYLVSFPPVATAVPATSLVAITLIPMSVKSMKYPTMAKAKLILPNPCGPNTLARYTTTKKETPCTTTPEESRAMMFFTMRALWVIFGFGLDCCCSDSGGSASSVNLDHFLSQALKQCLHCTGEGGLIHGLKGQHHPVIAVVHYGIGADLYVPVVSDYFIEHGGDFGLVLVDVHTLKQDRRGHEHVCNDVELVSEKLRDAGKDKHVLVAYQWKFQCLVGYEFAAFGDFGHLQTFRRYLVSVSALQYGAQVWLHHNPHGKPLCNPLDSHIIVCWPQAPGGEDIIVPLRKNPDLRRYFVNLIGYDRDAADVYTPCSQSTR</sequence>
<reference evidence="2 3" key="1">
    <citation type="submission" date="2015-02" db="EMBL/GenBank/DDBJ databases">
        <title>Single-cell genomics of uncultivated deep-branching MTB reveals a conserved set of magnetosome genes.</title>
        <authorList>
            <person name="Kolinko S."/>
            <person name="Richter M."/>
            <person name="Glockner F.O."/>
            <person name="Brachmann A."/>
            <person name="Schuler D."/>
        </authorList>
    </citation>
    <scope>NUCLEOTIDE SEQUENCE [LARGE SCALE GENOMIC DNA]</scope>
    <source>
        <strain evidence="2">TM-1</strain>
    </source>
</reference>